<reference evidence="3 4" key="2">
    <citation type="submission" date="2020-03" db="EMBL/GenBank/DDBJ databases">
        <authorList>
            <person name="Ichikawa N."/>
            <person name="Kimura A."/>
            <person name="Kitahashi Y."/>
            <person name="Uohara A."/>
        </authorList>
    </citation>
    <scope>NUCLEOTIDE SEQUENCE [LARGE SCALE GENOMIC DNA]</scope>
    <source>
        <strain evidence="3 4">NBRC 105367</strain>
    </source>
</reference>
<feature type="compositionally biased region" description="Low complexity" evidence="1">
    <location>
        <begin position="205"/>
        <end position="219"/>
    </location>
</feature>
<keyword evidence="2" id="KW-0732">Signal</keyword>
<feature type="chain" id="PRO_5026094088" description="SAF domain-containing protein" evidence="2">
    <location>
        <begin position="31"/>
        <end position="229"/>
    </location>
</feature>
<feature type="signal peptide" evidence="2">
    <location>
        <begin position="1"/>
        <end position="30"/>
    </location>
</feature>
<gene>
    <name evidence="3" type="ORF">Psuf_091910</name>
</gene>
<dbReference type="EMBL" id="AP022871">
    <property type="protein sequence ID" value="BCB91878.1"/>
    <property type="molecule type" value="Genomic_DNA"/>
</dbReference>
<sequence length="229" mass="23626">MRRNKWSRAGFAAALVLPLAVVTWASPGNAAPVGGLNVGQSLQPTDRVSAAKAPTSRLAQTDPTLLNRTESTRIPVLVKLDYDPVATYGGGVAGLAATSPGETGSKLGRGAAVQAYEKHVVKREQEIVGDLTKAVPSAAVGQRLRTVYGGVSATVPANKVGDLLKVDGVVAVQKDELRQPLTDASAAFIGPPARTARWAARRTRAPASSSASSTPAPGRSTRRSPTTAT</sequence>
<feature type="region of interest" description="Disordered" evidence="1">
    <location>
        <begin position="195"/>
        <end position="229"/>
    </location>
</feature>
<protein>
    <recommendedName>
        <fullName evidence="5">SAF domain-containing protein</fullName>
    </recommendedName>
</protein>
<dbReference type="AlphaFoldDB" id="A0A6F8Z120"/>
<name>A0A6F8Z120_9ACTN</name>
<proteinExistence type="predicted"/>
<dbReference type="KEGG" id="psuu:Psuf_091910"/>
<evidence type="ECO:0000256" key="1">
    <source>
        <dbReference type="SAM" id="MobiDB-lite"/>
    </source>
</evidence>
<evidence type="ECO:0000256" key="2">
    <source>
        <dbReference type="SAM" id="SignalP"/>
    </source>
</evidence>
<evidence type="ECO:0000313" key="3">
    <source>
        <dbReference type="EMBL" id="BCB91878.1"/>
    </source>
</evidence>
<organism evidence="3 4">
    <name type="scientific">Phytohabitans suffuscus</name>
    <dbReference type="NCBI Taxonomy" id="624315"/>
    <lineage>
        <taxon>Bacteria</taxon>
        <taxon>Bacillati</taxon>
        <taxon>Actinomycetota</taxon>
        <taxon>Actinomycetes</taxon>
        <taxon>Micromonosporales</taxon>
        <taxon>Micromonosporaceae</taxon>
    </lineage>
</organism>
<keyword evidence="4" id="KW-1185">Reference proteome</keyword>
<evidence type="ECO:0000313" key="4">
    <source>
        <dbReference type="Proteomes" id="UP000503011"/>
    </source>
</evidence>
<evidence type="ECO:0008006" key="5">
    <source>
        <dbReference type="Google" id="ProtNLM"/>
    </source>
</evidence>
<accession>A0A6F8Z120</accession>
<reference evidence="3 4" key="1">
    <citation type="submission" date="2020-03" db="EMBL/GenBank/DDBJ databases">
        <title>Whole genome shotgun sequence of Phytohabitans suffuscus NBRC 105367.</title>
        <authorList>
            <person name="Komaki H."/>
            <person name="Tamura T."/>
        </authorList>
    </citation>
    <scope>NUCLEOTIDE SEQUENCE [LARGE SCALE GENOMIC DNA]</scope>
    <source>
        <strain evidence="3 4">NBRC 105367</strain>
    </source>
</reference>
<dbReference type="Proteomes" id="UP000503011">
    <property type="component" value="Chromosome"/>
</dbReference>